<name>A0AA40K471_9PEZI</name>
<sequence length="206" mass="22942">MFAVVVTLWQMARGFGLRTHENCCRIWDHSGRVGSRERRGFFGALASTLNASTVSPMVPLVVKSRGRLAEPQSPRQGCGMDQDGGEERRQALSALRPALTLFSCKSTGETPGYFNATERLFARFSFVYQASVVSWVSSREKRASSPVMSPEWLPPMAAADKMVAAQAGDRLKSVRRHIQDFHPPALQHNDMALHRGVLTETSFRYL</sequence>
<accession>A0AA40K471</accession>
<evidence type="ECO:0000313" key="2">
    <source>
        <dbReference type="EMBL" id="KAK0745306.1"/>
    </source>
</evidence>
<dbReference type="Proteomes" id="UP001172159">
    <property type="component" value="Unassembled WGS sequence"/>
</dbReference>
<proteinExistence type="predicted"/>
<dbReference type="EMBL" id="JAUKTV010000002">
    <property type="protein sequence ID" value="KAK0745306.1"/>
    <property type="molecule type" value="Genomic_DNA"/>
</dbReference>
<keyword evidence="3" id="KW-1185">Reference proteome</keyword>
<organism evidence="2 3">
    <name type="scientific">Apiosordaria backusii</name>
    <dbReference type="NCBI Taxonomy" id="314023"/>
    <lineage>
        <taxon>Eukaryota</taxon>
        <taxon>Fungi</taxon>
        <taxon>Dikarya</taxon>
        <taxon>Ascomycota</taxon>
        <taxon>Pezizomycotina</taxon>
        <taxon>Sordariomycetes</taxon>
        <taxon>Sordariomycetidae</taxon>
        <taxon>Sordariales</taxon>
        <taxon>Lasiosphaeriaceae</taxon>
        <taxon>Apiosordaria</taxon>
    </lineage>
</organism>
<protein>
    <submittedName>
        <fullName evidence="2">Uncharacterized protein</fullName>
    </submittedName>
</protein>
<feature type="region of interest" description="Disordered" evidence="1">
    <location>
        <begin position="65"/>
        <end position="87"/>
    </location>
</feature>
<reference evidence="2" key="1">
    <citation type="submission" date="2023-06" db="EMBL/GenBank/DDBJ databases">
        <title>Genome-scale phylogeny and comparative genomics of the fungal order Sordariales.</title>
        <authorList>
            <consortium name="Lawrence Berkeley National Laboratory"/>
            <person name="Hensen N."/>
            <person name="Bonometti L."/>
            <person name="Westerberg I."/>
            <person name="Brannstrom I.O."/>
            <person name="Guillou S."/>
            <person name="Cros-Aarteil S."/>
            <person name="Calhoun S."/>
            <person name="Haridas S."/>
            <person name="Kuo A."/>
            <person name="Mondo S."/>
            <person name="Pangilinan J."/>
            <person name="Riley R."/>
            <person name="Labutti K."/>
            <person name="Andreopoulos B."/>
            <person name="Lipzen A."/>
            <person name="Chen C."/>
            <person name="Yanf M."/>
            <person name="Daum C."/>
            <person name="Ng V."/>
            <person name="Clum A."/>
            <person name="Steindorff A."/>
            <person name="Ohm R."/>
            <person name="Martin F."/>
            <person name="Silar P."/>
            <person name="Natvig D."/>
            <person name="Lalanne C."/>
            <person name="Gautier V."/>
            <person name="Ament-Velasquez S.L."/>
            <person name="Kruys A."/>
            <person name="Hutchinson M.I."/>
            <person name="Powell A.J."/>
            <person name="Barry K."/>
            <person name="Miller A.N."/>
            <person name="Grigoriev I.V."/>
            <person name="Debuchy R."/>
            <person name="Gladieux P."/>
            <person name="Thoren M.H."/>
            <person name="Johannesson H."/>
        </authorList>
    </citation>
    <scope>NUCLEOTIDE SEQUENCE</scope>
    <source>
        <strain evidence="2">CBS 540.89</strain>
    </source>
</reference>
<gene>
    <name evidence="2" type="ORF">B0T21DRAFT_345379</name>
</gene>
<evidence type="ECO:0000256" key="1">
    <source>
        <dbReference type="SAM" id="MobiDB-lite"/>
    </source>
</evidence>
<comment type="caution">
    <text evidence="2">The sequence shown here is derived from an EMBL/GenBank/DDBJ whole genome shotgun (WGS) entry which is preliminary data.</text>
</comment>
<evidence type="ECO:0000313" key="3">
    <source>
        <dbReference type="Proteomes" id="UP001172159"/>
    </source>
</evidence>
<dbReference type="AlphaFoldDB" id="A0AA40K471"/>